<gene>
    <name evidence="2" type="ORF">ACFQ0I_00915</name>
</gene>
<evidence type="ECO:0000313" key="3">
    <source>
        <dbReference type="Proteomes" id="UP001597011"/>
    </source>
</evidence>
<dbReference type="InterPro" id="IPR006047">
    <property type="entry name" value="GH13_cat_dom"/>
</dbReference>
<dbReference type="Pfam" id="PF00128">
    <property type="entry name" value="Alpha-amylase"/>
    <property type="match status" value="1"/>
</dbReference>
<accession>A0ABW3BNP5</accession>
<dbReference type="Gene3D" id="3.20.20.80">
    <property type="entry name" value="Glycosidases"/>
    <property type="match status" value="1"/>
</dbReference>
<feature type="domain" description="Glycosyl hydrolase family 13 catalytic" evidence="1">
    <location>
        <begin position="43"/>
        <end position="464"/>
    </location>
</feature>
<dbReference type="GO" id="GO:0016787">
    <property type="term" value="F:hydrolase activity"/>
    <property type="evidence" value="ECO:0007669"/>
    <property type="project" value="UniProtKB-KW"/>
</dbReference>
<dbReference type="PANTHER" id="PTHR10357:SF209">
    <property type="entry name" value="PERIPLASMIC ALPHA-AMYLASE"/>
    <property type="match status" value="1"/>
</dbReference>
<dbReference type="SMART" id="SM00642">
    <property type="entry name" value="Aamy"/>
    <property type="match status" value="1"/>
</dbReference>
<reference evidence="3" key="1">
    <citation type="journal article" date="2019" name="Int. J. Syst. Evol. Microbiol.">
        <title>The Global Catalogue of Microorganisms (GCM) 10K type strain sequencing project: providing services to taxonomists for standard genome sequencing and annotation.</title>
        <authorList>
            <consortium name="The Broad Institute Genomics Platform"/>
            <consortium name="The Broad Institute Genome Sequencing Center for Infectious Disease"/>
            <person name="Wu L."/>
            <person name="Ma J."/>
        </authorList>
    </citation>
    <scope>NUCLEOTIDE SEQUENCE [LARGE SCALE GENOMIC DNA]</scope>
    <source>
        <strain evidence="3">CCUG 60529</strain>
    </source>
</reference>
<dbReference type="SUPFAM" id="SSF51445">
    <property type="entry name" value="(Trans)glycosidases"/>
    <property type="match status" value="1"/>
</dbReference>
<dbReference type="EMBL" id="JBHTIB010000002">
    <property type="protein sequence ID" value="MFD0834308.1"/>
    <property type="molecule type" value="Genomic_DNA"/>
</dbReference>
<evidence type="ECO:0000259" key="1">
    <source>
        <dbReference type="SMART" id="SM00642"/>
    </source>
</evidence>
<name>A0ABW3BNP5_9FLAO</name>
<evidence type="ECO:0000313" key="2">
    <source>
        <dbReference type="EMBL" id="MFD0834308.1"/>
    </source>
</evidence>
<comment type="caution">
    <text evidence="2">The sequence shown here is derived from an EMBL/GenBank/DDBJ whole genome shotgun (WGS) entry which is preliminary data.</text>
</comment>
<dbReference type="RefSeq" id="WP_379938522.1">
    <property type="nucleotide sequence ID" value="NZ_JBHTIB010000002.1"/>
</dbReference>
<dbReference type="InterPro" id="IPR017853">
    <property type="entry name" value="GH"/>
</dbReference>
<dbReference type="Proteomes" id="UP001597011">
    <property type="component" value="Unassembled WGS sequence"/>
</dbReference>
<sequence>MKTRFLLALIGVITFFNCEEKKKADIVSNKESVFVWEGANVYFLLTDRFNNGDTSNDVNFDRTKETGKLRGFEGGDIKGITQKIEEGYFTNLGINAIWMTPIVEQIHGGTDEGTGFSYPFHGYWASDWTAIDPNFGTKNDLHALIEAAHKKGIRILLDAVINHTGPVTEKDPVWPESWVRTSPQCAYDNYENTTSCTLVKNLPDIKTDSDENVELPPQLVSKWKAEGRYEQEVKELDAFFSRTGYPRAPRFYIIKWLTDYITEFGFDGYRVDTVKHTEAYVWQEFKKECDIAFAEFKKNNPKKVLDDNSFYLVGEVYNYGINTGQFFDFGDKKVNYFDNAFQSLINFQFKWNAAQQDYETLFSTYSNYLSTDLKNFGTLNYVSSHDDGAPFDPERMKAVEAGTKLLLAPGTAQVYYGDESSRPLIIEGTQGDATLRSFMNWDAIQNNVKTKAILNHWQKLGQFRANHPAVGAGSHNMISKSPYLFSRHFSKGNYSDVVVVALDVSKGEKELDVSKVFKNGDKLRDAYSNKSVKVKNGKVIINSEFEIVLLEKI</sequence>
<proteinExistence type="predicted"/>
<dbReference type="PANTHER" id="PTHR10357">
    <property type="entry name" value="ALPHA-AMYLASE FAMILY MEMBER"/>
    <property type="match status" value="1"/>
</dbReference>
<organism evidence="2 3">
    <name type="scientific">Mariniflexile aquimaris</name>
    <dbReference type="NCBI Taxonomy" id="881009"/>
    <lineage>
        <taxon>Bacteria</taxon>
        <taxon>Pseudomonadati</taxon>
        <taxon>Bacteroidota</taxon>
        <taxon>Flavobacteriia</taxon>
        <taxon>Flavobacteriales</taxon>
        <taxon>Flavobacteriaceae</taxon>
        <taxon>Mariniflexile</taxon>
    </lineage>
</organism>
<keyword evidence="2" id="KW-0378">Hydrolase</keyword>
<keyword evidence="3" id="KW-1185">Reference proteome</keyword>
<protein>
    <submittedName>
        <fullName evidence="2">Alpha-amylase family glycosyl hydrolase</fullName>
    </submittedName>
</protein>